<protein>
    <submittedName>
        <fullName evidence="1">Uncharacterized protein</fullName>
    </submittedName>
</protein>
<name>A0A401ITB4_9LACO</name>
<organism evidence="1 2">
    <name type="scientific">Ligilactobacillus salitolerans</name>
    <dbReference type="NCBI Taxonomy" id="1808352"/>
    <lineage>
        <taxon>Bacteria</taxon>
        <taxon>Bacillati</taxon>
        <taxon>Bacillota</taxon>
        <taxon>Bacilli</taxon>
        <taxon>Lactobacillales</taxon>
        <taxon>Lactobacillaceae</taxon>
        <taxon>Ligilactobacillus</taxon>
    </lineage>
</organism>
<gene>
    <name evidence="1" type="ORF">LFYK43_12040</name>
</gene>
<dbReference type="Proteomes" id="UP000286848">
    <property type="component" value="Unassembled WGS sequence"/>
</dbReference>
<proteinExistence type="predicted"/>
<reference evidence="1 2" key="1">
    <citation type="journal article" date="2019" name="Int. J. Syst. Evol. Microbiol.">
        <title>Lactobacillus salitolerans sp. nov., a novel lactic acid bacterium isolated from spent mushroom substrates.</title>
        <authorList>
            <person name="Tohno M."/>
            <person name="Tanizawa Y."/>
            <person name="Kojima Y."/>
            <person name="Sakamoto M."/>
            <person name="Nakamura Y."/>
            <person name="Ohkuma M."/>
            <person name="Kobayashi H."/>
        </authorList>
    </citation>
    <scope>NUCLEOTIDE SEQUENCE [LARGE SCALE GENOMIC DNA]</scope>
    <source>
        <strain evidence="1 2">YK43</strain>
    </source>
</reference>
<dbReference type="EMBL" id="BFFP01000017">
    <property type="protein sequence ID" value="GBG94745.1"/>
    <property type="molecule type" value="Genomic_DNA"/>
</dbReference>
<evidence type="ECO:0000313" key="2">
    <source>
        <dbReference type="Proteomes" id="UP000286848"/>
    </source>
</evidence>
<sequence>MVNKKDPNPKEKSELELRYEEFAQRKDLVVEIAGVKYQRVFDKSVLEFDNKKLFVVRAVKGLNAGRGSILHDENKHHFIVDGAEMLRFRGEIPDWYWGTVGFSIKPVETEDIGDYLTVE</sequence>
<comment type="caution">
    <text evidence="1">The sequence shown here is derived from an EMBL/GenBank/DDBJ whole genome shotgun (WGS) entry which is preliminary data.</text>
</comment>
<dbReference type="AlphaFoldDB" id="A0A401ITB4"/>
<dbReference type="RefSeq" id="WP_124976442.1">
    <property type="nucleotide sequence ID" value="NZ_BFFP01000017.1"/>
</dbReference>
<accession>A0A401ITB4</accession>
<keyword evidence="2" id="KW-1185">Reference proteome</keyword>
<evidence type="ECO:0000313" key="1">
    <source>
        <dbReference type="EMBL" id="GBG94745.1"/>
    </source>
</evidence>